<reference evidence="9 10" key="1">
    <citation type="submission" date="2017-02" db="EMBL/GenBank/DDBJ databases">
        <title>Genomic diversity within the haloalkaliphilic genus Thioalkalivibrio.</title>
        <authorList>
            <person name="Ahn A.-C."/>
            <person name="Meier-Kolthoff J."/>
            <person name="Overmars L."/>
            <person name="Richter M."/>
            <person name="Woyke T."/>
            <person name="Sorokin D.Y."/>
            <person name="Muyzer G."/>
        </authorList>
    </citation>
    <scope>NUCLEOTIDE SEQUENCE [LARGE SCALE GENOMIC DNA]</scope>
    <source>
        <strain evidence="9 10">ALJD</strain>
    </source>
</reference>
<dbReference type="EMBL" id="MVBK01000098">
    <property type="protein sequence ID" value="OOG22695.1"/>
    <property type="molecule type" value="Genomic_DNA"/>
</dbReference>
<name>A0A1V3NCC2_9GAMM</name>
<sequence length="315" mass="34100">MGKPIYVIGHRNPDTDSISAAIAYAHLKNLHGESDVRPARAGELNAESRFVLEHFDVPVPELLTDADGLDLILVDHSEIGQALPNIEKARIHEILEHHRLGDVRTAEPILVHCEPVGATATMVGEFYFASDLMPTPPMAGLLVAAILSDTVGFRSPTTSDKDRNVAARLAPVAGLDLEDFDRRLQQIRTEATAKLSAPDILGSDFKEFHVGDLRLGIGQVEVMGPDALADRKDEILAEMRAVREARGLALVVLMVTDIDGQASDLWAIGDHLDAVEEAFGPIRQHAVHVPGCISRKKQVVPRLEELLAADAQASG</sequence>
<dbReference type="STRING" id="108003.B1C78_14275"/>
<dbReference type="GO" id="GO:0005737">
    <property type="term" value="C:cytoplasm"/>
    <property type="evidence" value="ECO:0007669"/>
    <property type="project" value="InterPro"/>
</dbReference>
<evidence type="ECO:0000256" key="5">
    <source>
        <dbReference type="ARBA" id="ARBA00023211"/>
    </source>
</evidence>
<evidence type="ECO:0000259" key="8">
    <source>
        <dbReference type="SMART" id="SM01131"/>
    </source>
</evidence>
<keyword evidence="4" id="KW-0378">Hydrolase</keyword>
<accession>A0A1V3NCC2</accession>
<evidence type="ECO:0000256" key="6">
    <source>
        <dbReference type="ARBA" id="ARBA00032535"/>
    </source>
</evidence>
<dbReference type="GO" id="GO:0004427">
    <property type="term" value="F:inorganic diphosphate phosphatase activity"/>
    <property type="evidence" value="ECO:0007669"/>
    <property type="project" value="UniProtKB-EC"/>
</dbReference>
<dbReference type="Proteomes" id="UP000189462">
    <property type="component" value="Unassembled WGS sequence"/>
</dbReference>
<dbReference type="PANTHER" id="PTHR12112">
    <property type="entry name" value="BNIP - RELATED"/>
    <property type="match status" value="1"/>
</dbReference>
<dbReference type="AlphaFoldDB" id="A0A1V3NCC2"/>
<gene>
    <name evidence="9" type="ORF">B1C78_14275</name>
</gene>
<dbReference type="PANTHER" id="PTHR12112:SF22">
    <property type="entry name" value="MANGANESE-DEPENDENT INORGANIC PYROPHOSPHATASE-RELATED"/>
    <property type="match status" value="1"/>
</dbReference>
<dbReference type="Gene3D" id="3.10.310.20">
    <property type="entry name" value="DHHA2 domain"/>
    <property type="match status" value="1"/>
</dbReference>
<dbReference type="InterPro" id="IPR038763">
    <property type="entry name" value="DHH_sf"/>
</dbReference>
<dbReference type="Pfam" id="PF02833">
    <property type="entry name" value="DHHA2"/>
    <property type="match status" value="1"/>
</dbReference>
<evidence type="ECO:0000256" key="2">
    <source>
        <dbReference type="ARBA" id="ARBA00012146"/>
    </source>
</evidence>
<proteinExistence type="predicted"/>
<evidence type="ECO:0000313" key="9">
    <source>
        <dbReference type="EMBL" id="OOG22695.1"/>
    </source>
</evidence>
<dbReference type="Pfam" id="PF01368">
    <property type="entry name" value="DHH"/>
    <property type="match status" value="1"/>
</dbReference>
<dbReference type="InterPro" id="IPR038222">
    <property type="entry name" value="DHHA2_dom_sf"/>
</dbReference>
<comment type="caution">
    <text evidence="9">The sequence shown here is derived from an EMBL/GenBank/DDBJ whole genome shotgun (WGS) entry which is preliminary data.</text>
</comment>
<evidence type="ECO:0000256" key="7">
    <source>
        <dbReference type="ARBA" id="ARBA00047820"/>
    </source>
</evidence>
<dbReference type="NCBIfam" id="NF003877">
    <property type="entry name" value="PRK05427.1"/>
    <property type="match status" value="1"/>
</dbReference>
<protein>
    <recommendedName>
        <fullName evidence="2">inorganic diphosphatase</fullName>
        <ecNumber evidence="2">3.6.1.1</ecNumber>
    </recommendedName>
    <alternativeName>
        <fullName evidence="6">Pyrophosphate phospho-hydrolase</fullName>
    </alternativeName>
</protein>
<dbReference type="OrthoDB" id="9766150at2"/>
<feature type="domain" description="DHHA2" evidence="8">
    <location>
        <begin position="182"/>
        <end position="307"/>
    </location>
</feature>
<keyword evidence="5" id="KW-0464">Manganese</keyword>
<comment type="catalytic activity">
    <reaction evidence="7">
        <text>diphosphate + H2O = 2 phosphate + H(+)</text>
        <dbReference type="Rhea" id="RHEA:24576"/>
        <dbReference type="ChEBI" id="CHEBI:15377"/>
        <dbReference type="ChEBI" id="CHEBI:15378"/>
        <dbReference type="ChEBI" id="CHEBI:33019"/>
        <dbReference type="ChEBI" id="CHEBI:43474"/>
        <dbReference type="EC" id="3.6.1.1"/>
    </reaction>
</comment>
<dbReference type="EC" id="3.6.1.1" evidence="2"/>
<dbReference type="SUPFAM" id="SSF64182">
    <property type="entry name" value="DHH phosphoesterases"/>
    <property type="match status" value="1"/>
</dbReference>
<keyword evidence="10" id="KW-1185">Reference proteome</keyword>
<comment type="cofactor">
    <cofactor evidence="1">
        <name>Mn(2+)</name>
        <dbReference type="ChEBI" id="CHEBI:29035"/>
    </cofactor>
</comment>
<dbReference type="InterPro" id="IPR004097">
    <property type="entry name" value="DHHA2"/>
</dbReference>
<evidence type="ECO:0000256" key="3">
    <source>
        <dbReference type="ARBA" id="ARBA00022723"/>
    </source>
</evidence>
<evidence type="ECO:0000256" key="4">
    <source>
        <dbReference type="ARBA" id="ARBA00022801"/>
    </source>
</evidence>
<dbReference type="InterPro" id="IPR001667">
    <property type="entry name" value="DDH_dom"/>
</dbReference>
<dbReference type="SMART" id="SM01131">
    <property type="entry name" value="DHHA2"/>
    <property type="match status" value="1"/>
</dbReference>
<evidence type="ECO:0000313" key="10">
    <source>
        <dbReference type="Proteomes" id="UP000189462"/>
    </source>
</evidence>
<organism evidence="9 10">
    <name type="scientific">Thioalkalivibrio denitrificans</name>
    <dbReference type="NCBI Taxonomy" id="108003"/>
    <lineage>
        <taxon>Bacteria</taxon>
        <taxon>Pseudomonadati</taxon>
        <taxon>Pseudomonadota</taxon>
        <taxon>Gammaproteobacteria</taxon>
        <taxon>Chromatiales</taxon>
        <taxon>Ectothiorhodospiraceae</taxon>
        <taxon>Thioalkalivibrio</taxon>
    </lineage>
</organism>
<keyword evidence="3" id="KW-0479">Metal-binding</keyword>
<dbReference type="GO" id="GO:0046872">
    <property type="term" value="F:metal ion binding"/>
    <property type="evidence" value="ECO:0007669"/>
    <property type="project" value="UniProtKB-KW"/>
</dbReference>
<dbReference type="FunFam" id="3.90.1640.10:FF:000001">
    <property type="entry name" value="Probable manganese-dependent inorganic pyrophosphatase"/>
    <property type="match status" value="1"/>
</dbReference>
<evidence type="ECO:0000256" key="1">
    <source>
        <dbReference type="ARBA" id="ARBA00001936"/>
    </source>
</evidence>
<dbReference type="RefSeq" id="WP_077279835.1">
    <property type="nucleotide sequence ID" value="NZ_MVBK01000098.1"/>
</dbReference>
<dbReference type="Gene3D" id="3.90.1640.10">
    <property type="entry name" value="inorganic pyrophosphatase (n-terminal core)"/>
    <property type="match status" value="1"/>
</dbReference>